<sequence length="240" mass="26296">MENESLVEKLVMTQTQVYLTFNEAQSHFQKPKSESRRSSSPEKPCAVITFSSPQPITARDEAVATDHAEVGVRTRPHVPSEVLTSACVSPTRRRRESLRPPFDGAAVIGHRPSAAEKLPPCCRRSTVAAVDFTVSHRHPLLSPPVTSVGDSPVTRQLGRVDPVSQLGDSFNRAMSGSTDFGVASHTSLGDSPVAHPSLSPFQVRPTSRSDYRTGAIGLLGFYHFRFMSYFIFRMLSMLGL</sequence>
<comment type="caution">
    <text evidence="2">The sequence shown here is derived from an EMBL/GenBank/DDBJ whole genome shotgun (WGS) entry which is preliminary data.</text>
</comment>
<gene>
    <name evidence="2" type="primary">A02g509240.1_BraROA</name>
    <name evidence="2" type="ORF">IGI04_007405</name>
</gene>
<dbReference type="Proteomes" id="UP000823674">
    <property type="component" value="Chromosome A02"/>
</dbReference>
<reference evidence="2 3" key="1">
    <citation type="submission" date="2021-03" db="EMBL/GenBank/DDBJ databases">
        <authorList>
            <person name="King G.J."/>
            <person name="Bancroft I."/>
            <person name="Baten A."/>
            <person name="Bloomfield J."/>
            <person name="Borpatragohain P."/>
            <person name="He Z."/>
            <person name="Irish N."/>
            <person name="Irwin J."/>
            <person name="Liu K."/>
            <person name="Mauleon R.P."/>
            <person name="Moore J."/>
            <person name="Morris R."/>
            <person name="Ostergaard L."/>
            <person name="Wang B."/>
            <person name="Wells R."/>
        </authorList>
    </citation>
    <scope>NUCLEOTIDE SEQUENCE [LARGE SCALE GENOMIC DNA]</scope>
    <source>
        <strain evidence="2">R-o-18</strain>
        <tissue evidence="2">Leaf</tissue>
    </source>
</reference>
<feature type="compositionally biased region" description="Basic and acidic residues" evidence="1">
    <location>
        <begin position="31"/>
        <end position="40"/>
    </location>
</feature>
<organism evidence="2 3">
    <name type="scientific">Brassica rapa subsp. trilocularis</name>
    <dbReference type="NCBI Taxonomy" id="1813537"/>
    <lineage>
        <taxon>Eukaryota</taxon>
        <taxon>Viridiplantae</taxon>
        <taxon>Streptophyta</taxon>
        <taxon>Embryophyta</taxon>
        <taxon>Tracheophyta</taxon>
        <taxon>Spermatophyta</taxon>
        <taxon>Magnoliopsida</taxon>
        <taxon>eudicotyledons</taxon>
        <taxon>Gunneridae</taxon>
        <taxon>Pentapetalae</taxon>
        <taxon>rosids</taxon>
        <taxon>malvids</taxon>
        <taxon>Brassicales</taxon>
        <taxon>Brassicaceae</taxon>
        <taxon>Brassiceae</taxon>
        <taxon>Brassica</taxon>
    </lineage>
</organism>
<name>A0ABQ7NKW5_BRACM</name>
<keyword evidence="3" id="KW-1185">Reference proteome</keyword>
<evidence type="ECO:0000313" key="2">
    <source>
        <dbReference type="EMBL" id="KAG5411086.1"/>
    </source>
</evidence>
<evidence type="ECO:0000256" key="1">
    <source>
        <dbReference type="SAM" id="MobiDB-lite"/>
    </source>
</evidence>
<proteinExistence type="predicted"/>
<dbReference type="EMBL" id="JADBGQ010000002">
    <property type="protein sequence ID" value="KAG5411086.1"/>
    <property type="molecule type" value="Genomic_DNA"/>
</dbReference>
<protein>
    <submittedName>
        <fullName evidence="2">Uncharacterized protein</fullName>
    </submittedName>
</protein>
<accession>A0ABQ7NKW5</accession>
<feature type="region of interest" description="Disordered" evidence="1">
    <location>
        <begin position="25"/>
        <end position="46"/>
    </location>
</feature>
<evidence type="ECO:0000313" key="3">
    <source>
        <dbReference type="Proteomes" id="UP000823674"/>
    </source>
</evidence>